<organism evidence="1 2">
    <name type="scientific">Adonisia turfae CCMR0081</name>
    <dbReference type="NCBI Taxonomy" id="2292702"/>
    <lineage>
        <taxon>Bacteria</taxon>
        <taxon>Bacillati</taxon>
        <taxon>Cyanobacteriota</taxon>
        <taxon>Adonisia</taxon>
        <taxon>Adonisia turfae</taxon>
    </lineage>
</organism>
<evidence type="ECO:0000313" key="2">
    <source>
        <dbReference type="Proteomes" id="UP000481033"/>
    </source>
</evidence>
<keyword evidence="2" id="KW-1185">Reference proteome</keyword>
<gene>
    <name evidence="1" type="ORF">DXZ20_35320</name>
</gene>
<dbReference type="Proteomes" id="UP000481033">
    <property type="component" value="Unassembled WGS sequence"/>
</dbReference>
<sequence>MNDLLLQPDPSEDTLEELFLKADRIGNKYQTPEEIADFNRKLAAETNEIADEVDRQLPELETEFIDYSQSRTKAKSRSKRKRR</sequence>
<dbReference type="AlphaFoldDB" id="A0A6M0RX34"/>
<proteinExistence type="predicted"/>
<accession>A0A6M0RX34</accession>
<reference evidence="1 2" key="1">
    <citation type="journal article" date="2020" name="Microb. Ecol.">
        <title>Ecogenomics of the Marine Benthic Filamentous Cyanobacterium Adonisia.</title>
        <authorList>
            <person name="Walter J.M."/>
            <person name="Coutinho F.H."/>
            <person name="Leomil L."/>
            <person name="Hargreaves P.I."/>
            <person name="Campeao M.E."/>
            <person name="Vieira V.V."/>
            <person name="Silva B.S."/>
            <person name="Fistarol G.O."/>
            <person name="Salomon P.S."/>
            <person name="Sawabe T."/>
            <person name="Mino S."/>
            <person name="Hosokawa M."/>
            <person name="Miyashita H."/>
            <person name="Maruyama F."/>
            <person name="van Verk M.C."/>
            <person name="Dutilh B.E."/>
            <person name="Thompson C.C."/>
            <person name="Thompson F.L."/>
        </authorList>
    </citation>
    <scope>NUCLEOTIDE SEQUENCE [LARGE SCALE GENOMIC DNA]</scope>
    <source>
        <strain evidence="1 2">CCMR0081</strain>
    </source>
</reference>
<evidence type="ECO:0000313" key="1">
    <source>
        <dbReference type="EMBL" id="NEZ60818.1"/>
    </source>
</evidence>
<protein>
    <submittedName>
        <fullName evidence="1">Uncharacterized protein</fullName>
    </submittedName>
</protein>
<name>A0A6M0RX34_9CYAN</name>
<dbReference type="EMBL" id="QXHD01000004">
    <property type="protein sequence ID" value="NEZ60818.1"/>
    <property type="molecule type" value="Genomic_DNA"/>
</dbReference>
<comment type="caution">
    <text evidence="1">The sequence shown here is derived from an EMBL/GenBank/DDBJ whole genome shotgun (WGS) entry which is preliminary data.</text>
</comment>